<dbReference type="AlphaFoldDB" id="A0A1G4WCN1"/>
<organism evidence="1 2">
    <name type="scientific">Mycolicibacterium fluoranthenivorans</name>
    <dbReference type="NCBI Taxonomy" id="258505"/>
    <lineage>
        <taxon>Bacteria</taxon>
        <taxon>Bacillati</taxon>
        <taxon>Actinomycetota</taxon>
        <taxon>Actinomycetes</taxon>
        <taxon>Mycobacteriales</taxon>
        <taxon>Mycobacteriaceae</taxon>
        <taxon>Mycolicibacterium</taxon>
    </lineage>
</organism>
<sequence>MREIVVPLVADELSYLVAERCDCRLHEGTGTVTFSLLWIGAAVLWGRNCISDFSRSPRTVVFSSL</sequence>
<accession>A0A1G4WCN1</accession>
<dbReference type="STRING" id="1502745.SAMN02799620_02904"/>
<evidence type="ECO:0000313" key="2">
    <source>
        <dbReference type="Proteomes" id="UP000199707"/>
    </source>
</evidence>
<protein>
    <submittedName>
        <fullName evidence="1">Uncharacterized protein</fullName>
    </submittedName>
</protein>
<dbReference type="EMBL" id="FMUB01000005">
    <property type="protein sequence ID" value="SCX20437.1"/>
    <property type="molecule type" value="Genomic_DNA"/>
</dbReference>
<proteinExistence type="predicted"/>
<evidence type="ECO:0000313" key="1">
    <source>
        <dbReference type="EMBL" id="SCX20437.1"/>
    </source>
</evidence>
<name>A0A1G4WCN1_9MYCO</name>
<gene>
    <name evidence="1" type="ORF">SAMN02799620_02904</name>
</gene>
<reference evidence="2" key="1">
    <citation type="submission" date="2016-10" db="EMBL/GenBank/DDBJ databases">
        <authorList>
            <person name="Varghese N."/>
            <person name="Submissions S."/>
        </authorList>
    </citation>
    <scope>NUCLEOTIDE SEQUENCE [LARGE SCALE GENOMIC DNA]</scope>
    <source>
        <strain evidence="2">UNC267MFSha1.1M11</strain>
    </source>
</reference>
<dbReference type="Proteomes" id="UP000199707">
    <property type="component" value="Unassembled WGS sequence"/>
</dbReference>